<dbReference type="EMBL" id="JBHSEL010000028">
    <property type="protein sequence ID" value="MFC4624092.1"/>
    <property type="molecule type" value="Genomic_DNA"/>
</dbReference>
<keyword evidence="2" id="KW-1185">Reference proteome</keyword>
<protein>
    <submittedName>
        <fullName evidence="1">Oxidoreductase</fullName>
    </submittedName>
</protein>
<dbReference type="SUPFAM" id="SSF56524">
    <property type="entry name" value="Oxidoreductase molybdopterin-binding domain"/>
    <property type="match status" value="1"/>
</dbReference>
<dbReference type="RefSeq" id="WP_374834415.1">
    <property type="nucleotide sequence ID" value="NZ_JBHEEZ010000050.1"/>
</dbReference>
<dbReference type="Proteomes" id="UP001596042">
    <property type="component" value="Unassembled WGS sequence"/>
</dbReference>
<gene>
    <name evidence="1" type="ORF">ACFO1V_02440</name>
</gene>
<name>A0ABV9H1D2_9HYPH</name>
<accession>A0ABV9H1D2</accession>
<evidence type="ECO:0000313" key="2">
    <source>
        <dbReference type="Proteomes" id="UP001596042"/>
    </source>
</evidence>
<sequence>MNWVKQFIVGICLFVGLLAGSVGHAGQLDKPKGKVILRVDGKITNTNNGSVAEFDRQGLEALGMTSITTKTPWHNNAIKFEGVSLQKLMEVVGAQGTSVKVIALNDYVAPIPFDDFKRFDPIIALKRDGEYMTVRDKGPLFIVYPYDKDLQLQNQTYYTRSVWQLRKLTVE</sequence>
<comment type="caution">
    <text evidence="1">The sequence shown here is derived from an EMBL/GenBank/DDBJ whole genome shotgun (WGS) entry which is preliminary data.</text>
</comment>
<dbReference type="Gene3D" id="3.90.420.10">
    <property type="entry name" value="Oxidoreductase, molybdopterin-binding domain"/>
    <property type="match status" value="1"/>
</dbReference>
<organism evidence="1 2">
    <name type="scientific">Daeguia caeni</name>
    <dbReference type="NCBI Taxonomy" id="439612"/>
    <lineage>
        <taxon>Bacteria</taxon>
        <taxon>Pseudomonadati</taxon>
        <taxon>Pseudomonadota</taxon>
        <taxon>Alphaproteobacteria</taxon>
        <taxon>Hyphomicrobiales</taxon>
        <taxon>Brucellaceae</taxon>
        <taxon>Daeguia</taxon>
    </lineage>
</organism>
<proteinExistence type="predicted"/>
<evidence type="ECO:0000313" key="1">
    <source>
        <dbReference type="EMBL" id="MFC4624092.1"/>
    </source>
</evidence>
<reference evidence="2" key="1">
    <citation type="journal article" date="2019" name="Int. J. Syst. Evol. Microbiol.">
        <title>The Global Catalogue of Microorganisms (GCM) 10K type strain sequencing project: providing services to taxonomists for standard genome sequencing and annotation.</title>
        <authorList>
            <consortium name="The Broad Institute Genomics Platform"/>
            <consortium name="The Broad Institute Genome Sequencing Center for Infectious Disease"/>
            <person name="Wu L."/>
            <person name="Ma J."/>
        </authorList>
    </citation>
    <scope>NUCLEOTIDE SEQUENCE [LARGE SCALE GENOMIC DNA]</scope>
    <source>
        <strain evidence="2">CGMCC 1.15731</strain>
    </source>
</reference>
<dbReference type="InterPro" id="IPR036374">
    <property type="entry name" value="OxRdtase_Mopterin-bd_sf"/>
</dbReference>